<proteinExistence type="predicted"/>
<protein>
    <recommendedName>
        <fullName evidence="1">DUF4124 domain-containing protein</fullName>
    </recommendedName>
</protein>
<dbReference type="AlphaFoldDB" id="A0A2W5UL44"/>
<dbReference type="Proteomes" id="UP000249061">
    <property type="component" value="Unassembled WGS sequence"/>
</dbReference>
<dbReference type="EMBL" id="QFQP01000067">
    <property type="protein sequence ID" value="PZR03954.1"/>
    <property type="molecule type" value="Genomic_DNA"/>
</dbReference>
<dbReference type="InterPro" id="IPR025392">
    <property type="entry name" value="DUF4124"/>
</dbReference>
<evidence type="ECO:0000313" key="2">
    <source>
        <dbReference type="EMBL" id="PZR03954.1"/>
    </source>
</evidence>
<evidence type="ECO:0000259" key="1">
    <source>
        <dbReference type="Pfam" id="PF13511"/>
    </source>
</evidence>
<dbReference type="Pfam" id="PF13511">
    <property type="entry name" value="DUF4124"/>
    <property type="match status" value="1"/>
</dbReference>
<evidence type="ECO:0000313" key="3">
    <source>
        <dbReference type="Proteomes" id="UP000249061"/>
    </source>
</evidence>
<name>A0A2W5UL44_9BACT</name>
<reference evidence="2 3" key="1">
    <citation type="submission" date="2017-08" db="EMBL/GenBank/DDBJ databases">
        <title>Infants hospitalized years apart are colonized by the same room-sourced microbial strains.</title>
        <authorList>
            <person name="Brooks B."/>
            <person name="Olm M.R."/>
            <person name="Firek B.A."/>
            <person name="Baker R."/>
            <person name="Thomas B.C."/>
            <person name="Morowitz M.J."/>
            <person name="Banfield J.F."/>
        </authorList>
    </citation>
    <scope>NUCLEOTIDE SEQUENCE [LARGE SCALE GENOMIC DNA]</scope>
    <source>
        <strain evidence="2">S2_003_000_R2_14</strain>
    </source>
</reference>
<feature type="domain" description="DUF4124" evidence="1">
    <location>
        <begin position="3"/>
        <end position="60"/>
    </location>
</feature>
<gene>
    <name evidence="2" type="ORF">DI536_35070</name>
</gene>
<organism evidence="2 3">
    <name type="scientific">Archangium gephyra</name>
    <dbReference type="NCBI Taxonomy" id="48"/>
    <lineage>
        <taxon>Bacteria</taxon>
        <taxon>Pseudomonadati</taxon>
        <taxon>Myxococcota</taxon>
        <taxon>Myxococcia</taxon>
        <taxon>Myxococcales</taxon>
        <taxon>Cystobacterineae</taxon>
        <taxon>Archangiaceae</taxon>
        <taxon>Archangium</taxon>
    </lineage>
</organism>
<accession>A0A2W5UL44</accession>
<sequence length="158" mass="17089">MHALLVALVLSQTIYVWTDAKGVEHFTDDQSTVPRGAKVRTTAGNELNVVSSDTPETKPAVVAPAPKNATSCDAARAQVSELEKKRADQAIAQTQLRDAEARSCQQVLATRGQGDYARCTAGIEQRVQAASTQQDRELSRQLEAAREALRKAQVDGCR</sequence>
<comment type="caution">
    <text evidence="2">The sequence shown here is derived from an EMBL/GenBank/DDBJ whole genome shotgun (WGS) entry which is preliminary data.</text>
</comment>